<evidence type="ECO:0000256" key="1">
    <source>
        <dbReference type="SAM" id="SignalP"/>
    </source>
</evidence>
<keyword evidence="1" id="KW-0732">Signal</keyword>
<reference evidence="2" key="1">
    <citation type="submission" date="2022-03" db="EMBL/GenBank/DDBJ databases">
        <authorList>
            <person name="Tunstrom K."/>
        </authorList>
    </citation>
    <scope>NUCLEOTIDE SEQUENCE</scope>
</reference>
<comment type="caution">
    <text evidence="2">The sequence shown here is derived from an EMBL/GenBank/DDBJ whole genome shotgun (WGS) entry which is preliminary data.</text>
</comment>
<dbReference type="EMBL" id="CAKOGL010000016">
    <property type="protein sequence ID" value="CAH2095980.1"/>
    <property type="molecule type" value="Genomic_DNA"/>
</dbReference>
<organism evidence="2 3">
    <name type="scientific">Euphydryas editha</name>
    <name type="common">Edith's checkerspot</name>
    <dbReference type="NCBI Taxonomy" id="104508"/>
    <lineage>
        <taxon>Eukaryota</taxon>
        <taxon>Metazoa</taxon>
        <taxon>Ecdysozoa</taxon>
        <taxon>Arthropoda</taxon>
        <taxon>Hexapoda</taxon>
        <taxon>Insecta</taxon>
        <taxon>Pterygota</taxon>
        <taxon>Neoptera</taxon>
        <taxon>Endopterygota</taxon>
        <taxon>Lepidoptera</taxon>
        <taxon>Glossata</taxon>
        <taxon>Ditrysia</taxon>
        <taxon>Papilionoidea</taxon>
        <taxon>Nymphalidae</taxon>
        <taxon>Nymphalinae</taxon>
        <taxon>Euphydryas</taxon>
    </lineage>
</organism>
<keyword evidence="3" id="KW-1185">Reference proteome</keyword>
<evidence type="ECO:0008006" key="4">
    <source>
        <dbReference type="Google" id="ProtNLM"/>
    </source>
</evidence>
<name>A0AAU9U9J5_EUPED</name>
<protein>
    <recommendedName>
        <fullName evidence="4">Methuselah N-terminal domain-containing protein</fullName>
    </recommendedName>
</protein>
<evidence type="ECO:0000313" key="3">
    <source>
        <dbReference type="Proteomes" id="UP001153954"/>
    </source>
</evidence>
<accession>A0AAU9U9J5</accession>
<feature type="chain" id="PRO_5043897251" description="Methuselah N-terminal domain-containing protein" evidence="1">
    <location>
        <begin position="19"/>
        <end position="187"/>
    </location>
</feature>
<proteinExistence type="predicted"/>
<gene>
    <name evidence="2" type="ORF">EEDITHA_LOCUS11369</name>
</gene>
<dbReference type="AlphaFoldDB" id="A0AAU9U9J5"/>
<sequence length="187" mass="21988">MVKSLILIIFISFSSIAASTFNLSSIVINGTEDFLIKTCKARKCIRKCCQKDHYFIKSEKKCKSMEGNFEFANISVYDDYDPSLKINKTLSDIFLLVPEKFFEIVDEENSDSQTFAEIMFVLSDNNISTYLTESGNLYMEMPNTYIRWSRIDHFCIEYEVDETVIPKYWTYNNYYFQKANIYYTIGK</sequence>
<feature type="signal peptide" evidence="1">
    <location>
        <begin position="1"/>
        <end position="18"/>
    </location>
</feature>
<dbReference type="Proteomes" id="UP001153954">
    <property type="component" value="Unassembled WGS sequence"/>
</dbReference>
<evidence type="ECO:0000313" key="2">
    <source>
        <dbReference type="EMBL" id="CAH2095980.1"/>
    </source>
</evidence>